<name>A0ACB6RNH6_9PLEO</name>
<comment type="caution">
    <text evidence="1">The sequence shown here is derived from an EMBL/GenBank/DDBJ whole genome shotgun (WGS) entry which is preliminary data.</text>
</comment>
<accession>A0ACB6RNH6</accession>
<proteinExistence type="predicted"/>
<protein>
    <submittedName>
        <fullName evidence="1">Uncharacterized protein</fullName>
    </submittedName>
</protein>
<evidence type="ECO:0000313" key="1">
    <source>
        <dbReference type="EMBL" id="KAF2623278.1"/>
    </source>
</evidence>
<gene>
    <name evidence="1" type="ORF">BU25DRAFT_350606</name>
</gene>
<sequence>MCQGAQHVVANLLLCVLGLQQTSDNYSECRSDWVGYLIGSKKVIDALKEEEREFGGEASIILGWVYYFDVMARFSFRHWRPEHIKAHANELGFDPRGSQVCAMQYVLARASFLRGILGISAHAHPVVRLLAEVSEIGIYSSDPGYLSTKYQRHLDNLRLTLENVSSYPIGLDALSKQEVDHEQHLLEVTRLAGLIYLERVSRNFSGQSTKLESWTRQALSIFAQLESCRCSFALFIVSCELMKDEDRMIVLNVFTKMEKGPHLNSILETRSLVQTAWNQQDLAEDGGLEYIHKLNVVMSSRDVIPSLI</sequence>
<keyword evidence="2" id="KW-1185">Reference proteome</keyword>
<evidence type="ECO:0000313" key="2">
    <source>
        <dbReference type="Proteomes" id="UP000799754"/>
    </source>
</evidence>
<reference evidence="1" key="1">
    <citation type="journal article" date="2020" name="Stud. Mycol.">
        <title>101 Dothideomycetes genomes: a test case for predicting lifestyles and emergence of pathogens.</title>
        <authorList>
            <person name="Haridas S."/>
            <person name="Albert R."/>
            <person name="Binder M."/>
            <person name="Bloem J."/>
            <person name="Labutti K."/>
            <person name="Salamov A."/>
            <person name="Andreopoulos B."/>
            <person name="Baker S."/>
            <person name="Barry K."/>
            <person name="Bills G."/>
            <person name="Bluhm B."/>
            <person name="Cannon C."/>
            <person name="Castanera R."/>
            <person name="Culley D."/>
            <person name="Daum C."/>
            <person name="Ezra D."/>
            <person name="Gonzalez J."/>
            <person name="Henrissat B."/>
            <person name="Kuo A."/>
            <person name="Liang C."/>
            <person name="Lipzen A."/>
            <person name="Lutzoni F."/>
            <person name="Magnuson J."/>
            <person name="Mondo S."/>
            <person name="Nolan M."/>
            <person name="Ohm R."/>
            <person name="Pangilinan J."/>
            <person name="Park H.-J."/>
            <person name="Ramirez L."/>
            <person name="Alfaro M."/>
            <person name="Sun H."/>
            <person name="Tritt A."/>
            <person name="Yoshinaga Y."/>
            <person name="Zwiers L.-H."/>
            <person name="Turgeon B."/>
            <person name="Goodwin S."/>
            <person name="Spatafora J."/>
            <person name="Crous P."/>
            <person name="Grigoriev I."/>
        </authorList>
    </citation>
    <scope>NUCLEOTIDE SEQUENCE</scope>
    <source>
        <strain evidence="1">CBS 525.71</strain>
    </source>
</reference>
<dbReference type="EMBL" id="MU006738">
    <property type="protein sequence ID" value="KAF2623278.1"/>
    <property type="molecule type" value="Genomic_DNA"/>
</dbReference>
<organism evidence="1 2">
    <name type="scientific">Macroventuria anomochaeta</name>
    <dbReference type="NCBI Taxonomy" id="301207"/>
    <lineage>
        <taxon>Eukaryota</taxon>
        <taxon>Fungi</taxon>
        <taxon>Dikarya</taxon>
        <taxon>Ascomycota</taxon>
        <taxon>Pezizomycotina</taxon>
        <taxon>Dothideomycetes</taxon>
        <taxon>Pleosporomycetidae</taxon>
        <taxon>Pleosporales</taxon>
        <taxon>Pleosporineae</taxon>
        <taxon>Didymellaceae</taxon>
        <taxon>Macroventuria</taxon>
    </lineage>
</organism>
<dbReference type="Proteomes" id="UP000799754">
    <property type="component" value="Unassembled WGS sequence"/>
</dbReference>